<reference evidence="2 3" key="1">
    <citation type="submission" date="2017-06" db="EMBL/GenBank/DDBJ databases">
        <title>Comparative genomic analysis of Ambrosia Fusariam Clade fungi.</title>
        <authorList>
            <person name="Stajich J.E."/>
            <person name="Carrillo J."/>
            <person name="Kijimoto T."/>
            <person name="Eskalen A."/>
            <person name="O'Donnell K."/>
            <person name="Kasson M."/>
        </authorList>
    </citation>
    <scope>NUCLEOTIDE SEQUENCE [LARGE SCALE GENOMIC DNA]</scope>
    <source>
        <strain evidence="2 3">NRRL62579</strain>
    </source>
</reference>
<evidence type="ECO:0000256" key="1">
    <source>
        <dbReference type="SAM" id="MobiDB-lite"/>
    </source>
</evidence>
<gene>
    <name evidence="2" type="ORF">CEP52_003809</name>
</gene>
<dbReference type="EMBL" id="NKCK01000025">
    <property type="protein sequence ID" value="RSM10119.1"/>
    <property type="molecule type" value="Genomic_DNA"/>
</dbReference>
<comment type="caution">
    <text evidence="2">The sequence shown here is derived from an EMBL/GenBank/DDBJ whole genome shotgun (WGS) entry which is preliminary data.</text>
</comment>
<protein>
    <submittedName>
        <fullName evidence="2">Uncharacterized protein</fullName>
    </submittedName>
</protein>
<organism evidence="2 3">
    <name type="scientific">Fusarium oligoseptatum</name>
    <dbReference type="NCBI Taxonomy" id="2604345"/>
    <lineage>
        <taxon>Eukaryota</taxon>
        <taxon>Fungi</taxon>
        <taxon>Dikarya</taxon>
        <taxon>Ascomycota</taxon>
        <taxon>Pezizomycotina</taxon>
        <taxon>Sordariomycetes</taxon>
        <taxon>Hypocreomycetidae</taxon>
        <taxon>Hypocreales</taxon>
        <taxon>Nectriaceae</taxon>
        <taxon>Fusarium</taxon>
        <taxon>Fusarium solani species complex</taxon>
    </lineage>
</organism>
<dbReference type="Proteomes" id="UP000287144">
    <property type="component" value="Unassembled WGS sequence"/>
</dbReference>
<evidence type="ECO:0000313" key="3">
    <source>
        <dbReference type="Proteomes" id="UP000287144"/>
    </source>
</evidence>
<evidence type="ECO:0000313" key="2">
    <source>
        <dbReference type="EMBL" id="RSM10119.1"/>
    </source>
</evidence>
<name>A0A428U727_9HYPO</name>
<dbReference type="AlphaFoldDB" id="A0A428U727"/>
<feature type="region of interest" description="Disordered" evidence="1">
    <location>
        <begin position="23"/>
        <end position="79"/>
    </location>
</feature>
<sequence length="250" mass="26560">MYILLVPAAHPILLAIASSPISRPVSVSGSPPPPPPSSTFRQRTSLQRFRPLSSLSRPPTEKMSSRRTSTRPHGLAPIQEEPVPAPVLVSELTPVGVVSADGRMLALRFRNPSGGPQTNVMAYTKDIAPSAMVYQGSTDGFDYVHETVCLVGNTDTVAGFVLPVHAPEILEGVLSSGQRLVRLSLQDRGATAPDSRPSCLAPRSRGEVALIVWPVNPRLLSGSLPPGCTRTSLNLTLAEETEESKSVACS</sequence>
<accession>A0A428U727</accession>
<feature type="compositionally biased region" description="Polar residues" evidence="1">
    <location>
        <begin position="39"/>
        <end position="57"/>
    </location>
</feature>
<proteinExistence type="predicted"/>
<keyword evidence="3" id="KW-1185">Reference proteome</keyword>